<dbReference type="Proteomes" id="UP000070700">
    <property type="component" value="Unassembled WGS sequence"/>
</dbReference>
<dbReference type="InParanoid" id="A0A132BAT6"/>
<evidence type="ECO:0000256" key="4">
    <source>
        <dbReference type="SAM" id="MobiDB-lite"/>
    </source>
</evidence>
<dbReference type="OrthoDB" id="76453at2759"/>
<accession>A0A132BAT6</accession>
<evidence type="ECO:0000313" key="6">
    <source>
        <dbReference type="EMBL" id="KUJ09530.1"/>
    </source>
</evidence>
<dbReference type="AlphaFoldDB" id="A0A132BAT6"/>
<feature type="region of interest" description="Disordered" evidence="4">
    <location>
        <begin position="380"/>
        <end position="513"/>
    </location>
</feature>
<keyword evidence="7" id="KW-1185">Reference proteome</keyword>
<reference evidence="6 7" key="1">
    <citation type="submission" date="2015-10" db="EMBL/GenBank/DDBJ databases">
        <title>Full genome of DAOMC 229536 Phialocephala scopiformis, a fungal endophyte of spruce producing the potent anti-insectan compound rugulosin.</title>
        <authorList>
            <consortium name="DOE Joint Genome Institute"/>
            <person name="Walker A.K."/>
            <person name="Frasz S.L."/>
            <person name="Seifert K.A."/>
            <person name="Miller J.D."/>
            <person name="Mondo S.J."/>
            <person name="Labutti K."/>
            <person name="Lipzen A."/>
            <person name="Dockter R."/>
            <person name="Kennedy M."/>
            <person name="Grigoriev I.V."/>
            <person name="Spatafora J.W."/>
        </authorList>
    </citation>
    <scope>NUCLEOTIDE SEQUENCE [LARGE SCALE GENOMIC DNA]</scope>
    <source>
        <strain evidence="6 7">CBS 120377</strain>
    </source>
</reference>
<keyword evidence="2" id="KW-0963">Cytoplasm</keyword>
<dbReference type="GO" id="GO:0008017">
    <property type="term" value="F:microtubule binding"/>
    <property type="evidence" value="ECO:0007669"/>
    <property type="project" value="InterPro"/>
</dbReference>
<keyword evidence="3" id="KW-0175">Coiled coil</keyword>
<gene>
    <name evidence="6" type="ORF">LY89DRAFT_690019</name>
</gene>
<proteinExistence type="predicted"/>
<dbReference type="EMBL" id="KQ947431">
    <property type="protein sequence ID" value="KUJ09530.1"/>
    <property type="molecule type" value="Genomic_DNA"/>
</dbReference>
<evidence type="ECO:0000256" key="3">
    <source>
        <dbReference type="SAM" id="Coils"/>
    </source>
</evidence>
<feature type="compositionally biased region" description="Basic and acidic residues" evidence="4">
    <location>
        <begin position="469"/>
        <end position="487"/>
    </location>
</feature>
<comment type="subcellular location">
    <subcellularLocation>
        <location evidence="1">Cytoplasm</location>
    </subcellularLocation>
</comment>
<protein>
    <recommendedName>
        <fullName evidence="5">Cep57 centrosome microtubule-binding domain-containing protein</fullName>
    </recommendedName>
</protein>
<dbReference type="RefSeq" id="XP_018063885.1">
    <property type="nucleotide sequence ID" value="XM_018216019.1"/>
</dbReference>
<dbReference type="GeneID" id="28825745"/>
<feature type="compositionally biased region" description="Low complexity" evidence="4">
    <location>
        <begin position="151"/>
        <end position="161"/>
    </location>
</feature>
<organism evidence="6 7">
    <name type="scientific">Mollisia scopiformis</name>
    <name type="common">Conifer needle endophyte fungus</name>
    <name type="synonym">Phialocephala scopiformis</name>
    <dbReference type="NCBI Taxonomy" id="149040"/>
    <lineage>
        <taxon>Eukaryota</taxon>
        <taxon>Fungi</taxon>
        <taxon>Dikarya</taxon>
        <taxon>Ascomycota</taxon>
        <taxon>Pezizomycotina</taxon>
        <taxon>Leotiomycetes</taxon>
        <taxon>Helotiales</taxon>
        <taxon>Mollisiaceae</taxon>
        <taxon>Mollisia</taxon>
    </lineage>
</organism>
<dbReference type="InterPro" id="IPR024957">
    <property type="entry name" value="Cep57_MT-bd_dom"/>
</dbReference>
<feature type="domain" description="Cep57 centrosome microtubule-binding" evidence="5">
    <location>
        <begin position="541"/>
        <end position="617"/>
    </location>
</feature>
<evidence type="ECO:0000256" key="1">
    <source>
        <dbReference type="ARBA" id="ARBA00004496"/>
    </source>
</evidence>
<evidence type="ECO:0000259" key="5">
    <source>
        <dbReference type="Pfam" id="PF06657"/>
    </source>
</evidence>
<dbReference type="Pfam" id="PF06657">
    <property type="entry name" value="Cep57_MT_bd"/>
    <property type="match status" value="1"/>
</dbReference>
<feature type="region of interest" description="Disordered" evidence="4">
    <location>
        <begin position="141"/>
        <end position="185"/>
    </location>
</feature>
<evidence type="ECO:0000313" key="7">
    <source>
        <dbReference type="Proteomes" id="UP000070700"/>
    </source>
</evidence>
<dbReference type="KEGG" id="psco:LY89DRAFT_690019"/>
<feature type="compositionally biased region" description="Polar residues" evidence="4">
    <location>
        <begin position="380"/>
        <end position="405"/>
    </location>
</feature>
<name>A0A132BAT6_MOLSC</name>
<dbReference type="Gene3D" id="1.20.58.90">
    <property type="match status" value="1"/>
</dbReference>
<sequence>MSHSSPDNSFTVSSDFRIRDTAKKFKYARWTRQEQQFSVDTAAIATAFPDFTQGSTSDDLTIDLGRAKNTIQHFPKSPSLPDIQYRTVDSTNTDMLRQRVLNKSSTNNIQKENMAPNSSPYVSNASRTISGDRKQLAELRAQVQSDTENSTMGTERTGTTTFPPSKVRGSRFGQTKNYKSDRVDSQQQIPANISARFTSPAKSVTKTVAQPTQSSFIIHANGDMTARDTEELGLPVIVEHGQVQQRKSSARRFKRVSGIRTPEEEKELWLLSEKLKAENAALRSRADYQQHVNNSLQEQNARILREVSDFKTRIASEFEVKITEMSRKVDVVMSENTMMKAESAAIRAKNAALSNEKEVEGHELARLETELAQLRADFQENNTQEVNTGIQITSPKKTQKSTSHTVRSESRVEFEGTNTDMQFEIPNLQAQQTSTRPSREFRAETQETNTDMEFELPKPKGQQTTTRNLRSESRIESQTKISTHFEDANSNARRTSARSHRQNSGTDLQRTDTDVQIEVSKLHTRKASTQTFRPKSASEEQTLRPSVDPQQALATVMAQLNEELAELKEEHNQVTSEYMALDASMKRRMRKEMKSEMDRLLRAIERKADQVYLLQDVQEGILPYEEGQSA</sequence>
<feature type="coiled-coil region" evidence="3">
    <location>
        <begin position="550"/>
        <end position="610"/>
    </location>
</feature>
<evidence type="ECO:0000256" key="2">
    <source>
        <dbReference type="ARBA" id="ARBA00022490"/>
    </source>
</evidence>
<feature type="region of interest" description="Disordered" evidence="4">
    <location>
        <begin position="526"/>
        <end position="547"/>
    </location>
</feature>
<dbReference type="GO" id="GO:0005737">
    <property type="term" value="C:cytoplasm"/>
    <property type="evidence" value="ECO:0007669"/>
    <property type="project" value="UniProtKB-SubCell"/>
</dbReference>